<feature type="disulfide bond" evidence="3">
    <location>
        <begin position="41"/>
        <end position="76"/>
    </location>
</feature>
<dbReference type="PIRSF" id="PIRSF015604">
    <property type="entry name" value="Odorant/phero_bd"/>
    <property type="match status" value="1"/>
</dbReference>
<feature type="signal peptide" evidence="4">
    <location>
        <begin position="1"/>
        <end position="22"/>
    </location>
</feature>
<dbReference type="Gene3D" id="1.10.238.20">
    <property type="entry name" value="Pheromone/general odorant binding protein domain"/>
    <property type="match status" value="1"/>
</dbReference>
<comment type="similarity">
    <text evidence="1">Belongs to the PBP/GOBP family.</text>
</comment>
<evidence type="ECO:0000256" key="1">
    <source>
        <dbReference type="ARBA" id="ARBA00008098"/>
    </source>
</evidence>
<dbReference type="InterPro" id="IPR006072">
    <property type="entry name" value="Odorant/phero-bd_Lep"/>
</dbReference>
<sequence length="164" mass="18396">MGKCIVSAVIILVVISVNQVEPAPEAFKQLTSGFLKVLNDCMSELDIKESVLMDLYHMWKQDYSSLHRETGCVIICMSKKLTLFDLDGKFHHVNTKEFALKNGASEEVANQLVTLAHACDKKVQVTDDECDRALELAKCFRTDIQSIDWDPSMEVVVSEVLTDV</sequence>
<dbReference type="InterPro" id="IPR036728">
    <property type="entry name" value="PBP_GOBP_sf"/>
</dbReference>
<evidence type="ECO:0000256" key="4">
    <source>
        <dbReference type="SAM" id="SignalP"/>
    </source>
</evidence>
<organism evidence="5">
    <name type="scientific">Heortia vitessoides</name>
    <dbReference type="NCBI Taxonomy" id="1557813"/>
    <lineage>
        <taxon>Eukaryota</taxon>
        <taxon>Metazoa</taxon>
        <taxon>Ecdysozoa</taxon>
        <taxon>Arthropoda</taxon>
        <taxon>Hexapoda</taxon>
        <taxon>Insecta</taxon>
        <taxon>Pterygota</taxon>
        <taxon>Neoptera</taxon>
        <taxon>Endopterygota</taxon>
        <taxon>Lepidoptera</taxon>
        <taxon>Glossata</taxon>
        <taxon>Ditrysia</taxon>
        <taxon>Pyraloidea</taxon>
        <taxon>Crambidae</taxon>
        <taxon>Heortia</taxon>
    </lineage>
</organism>
<keyword evidence="2" id="KW-0813">Transport</keyword>
<evidence type="ECO:0000313" key="5">
    <source>
        <dbReference type="EMBL" id="UVB79191.1"/>
    </source>
</evidence>
<feature type="disulfide bond" evidence="3">
    <location>
        <begin position="119"/>
        <end position="139"/>
    </location>
</feature>
<dbReference type="Pfam" id="PF01395">
    <property type="entry name" value="PBP_GOBP"/>
    <property type="match status" value="1"/>
</dbReference>
<accession>A0A978W794</accession>
<proteinExistence type="evidence at transcript level"/>
<feature type="chain" id="PRO_5036940003" evidence="4">
    <location>
        <begin position="23"/>
        <end position="164"/>
    </location>
</feature>
<evidence type="ECO:0000256" key="2">
    <source>
        <dbReference type="ARBA" id="ARBA00022448"/>
    </source>
</evidence>
<dbReference type="EMBL" id="MW717385">
    <property type="protein sequence ID" value="UVB79191.1"/>
    <property type="molecule type" value="mRNA"/>
</dbReference>
<keyword evidence="3" id="KW-1015">Disulfide bond</keyword>
<feature type="disulfide bond" evidence="3">
    <location>
        <begin position="72"/>
        <end position="130"/>
    </location>
</feature>
<dbReference type="PRINTS" id="PR00484">
    <property type="entry name" value="PBPGOBP"/>
</dbReference>
<protein>
    <submittedName>
        <fullName evidence="5">Pheromone binding protein 2</fullName>
    </submittedName>
</protein>
<dbReference type="SMART" id="SM00708">
    <property type="entry name" value="PhBP"/>
    <property type="match status" value="1"/>
</dbReference>
<dbReference type="InterPro" id="IPR006170">
    <property type="entry name" value="PBP/GOBP"/>
</dbReference>
<dbReference type="SUPFAM" id="SSF47565">
    <property type="entry name" value="Insect pheromone/odorant-binding proteins"/>
    <property type="match status" value="1"/>
</dbReference>
<evidence type="ECO:0000256" key="3">
    <source>
        <dbReference type="PIRSR" id="PIRSR015604-1"/>
    </source>
</evidence>
<name>A0A978W794_9NEOP</name>
<dbReference type="CDD" id="cd23992">
    <property type="entry name" value="PBP_GOBP"/>
    <property type="match status" value="1"/>
</dbReference>
<reference evidence="5" key="1">
    <citation type="journal article" date="2021" name="Zhi Wu Bao Hu">
        <title>Identification and Analysis of Chemosensory Gene of Yellow Leaf Borer.</title>
        <authorList>
            <person name="Li Z."/>
            <person name="Liu L."/>
            <person name="Yang B."/>
            <person name="Yan S."/>
            <person name="Wang G."/>
        </authorList>
    </citation>
    <scope>NUCLEOTIDE SEQUENCE</scope>
    <source>
        <strain evidence="5">ZC1996089</strain>
        <tissue evidence="5">Antennae and mouthparts</tissue>
    </source>
</reference>
<keyword evidence="4" id="KW-0732">Signal</keyword>
<dbReference type="AlphaFoldDB" id="A0A978W794"/>
<dbReference type="GO" id="GO:0005549">
    <property type="term" value="F:odorant binding"/>
    <property type="evidence" value="ECO:0007669"/>
    <property type="project" value="InterPro"/>
</dbReference>